<evidence type="ECO:0000259" key="1">
    <source>
        <dbReference type="Pfam" id="PF19833"/>
    </source>
</evidence>
<dbReference type="Pfam" id="PF19833">
    <property type="entry name" value="RecG_dom3_C"/>
    <property type="match status" value="1"/>
</dbReference>
<feature type="domain" description="ATP-dependent DNA helicase RecG" evidence="1">
    <location>
        <begin position="2"/>
        <end position="67"/>
    </location>
</feature>
<sequence>MQQRGPGDFIGSRQSGFAELRLASISDIKTIEKSRSLAASLFENDPDLSKPEHALLKNQLTEFWKSTSTDLS</sequence>
<dbReference type="AlphaFoldDB" id="A0A645GKX0"/>
<accession>A0A645GKX0</accession>
<protein>
    <recommendedName>
        <fullName evidence="1">ATP-dependent DNA helicase RecG domain-containing protein</fullName>
    </recommendedName>
</protein>
<evidence type="ECO:0000313" key="2">
    <source>
        <dbReference type="EMBL" id="MPN24584.1"/>
    </source>
</evidence>
<proteinExistence type="predicted"/>
<name>A0A645GKX0_9ZZZZ</name>
<dbReference type="InterPro" id="IPR045562">
    <property type="entry name" value="RecG_dom3_C"/>
</dbReference>
<comment type="caution">
    <text evidence="2">The sequence shown here is derived from an EMBL/GenBank/DDBJ whole genome shotgun (WGS) entry which is preliminary data.</text>
</comment>
<reference evidence="2" key="1">
    <citation type="submission" date="2019-08" db="EMBL/GenBank/DDBJ databases">
        <authorList>
            <person name="Kucharzyk K."/>
            <person name="Murdoch R.W."/>
            <person name="Higgins S."/>
            <person name="Loffler F."/>
        </authorList>
    </citation>
    <scope>NUCLEOTIDE SEQUENCE</scope>
</reference>
<gene>
    <name evidence="2" type="ORF">SDC9_171983</name>
</gene>
<organism evidence="2">
    <name type="scientific">bioreactor metagenome</name>
    <dbReference type="NCBI Taxonomy" id="1076179"/>
    <lineage>
        <taxon>unclassified sequences</taxon>
        <taxon>metagenomes</taxon>
        <taxon>ecological metagenomes</taxon>
    </lineage>
</organism>
<dbReference type="EMBL" id="VSSQ01073482">
    <property type="protein sequence ID" value="MPN24584.1"/>
    <property type="molecule type" value="Genomic_DNA"/>
</dbReference>